<dbReference type="RefSeq" id="WP_184828628.1">
    <property type="nucleotide sequence ID" value="NZ_JACHMM010000001.1"/>
</dbReference>
<feature type="binding site" evidence="5">
    <location>
        <position position="147"/>
    </location>
    <ligand>
        <name>Mg(2+)</name>
        <dbReference type="ChEBI" id="CHEBI:18420"/>
    </ligand>
</feature>
<dbReference type="GO" id="GO:0000287">
    <property type="term" value="F:magnesium ion binding"/>
    <property type="evidence" value="ECO:0007669"/>
    <property type="project" value="TreeGrafter"/>
</dbReference>
<protein>
    <submittedName>
        <fullName evidence="7">Citrate lyase subunit beta/citryl-CoA lyase</fullName>
        <ecNumber evidence="7">4.1.3.34</ecNumber>
    </submittedName>
</protein>
<proteinExistence type="predicted"/>
<dbReference type="InterPro" id="IPR015813">
    <property type="entry name" value="Pyrv/PenolPyrv_kinase-like_dom"/>
</dbReference>
<dbReference type="InterPro" id="IPR005000">
    <property type="entry name" value="Aldolase/citrate-lyase_domain"/>
</dbReference>
<dbReference type="Proteomes" id="UP000542813">
    <property type="component" value="Unassembled WGS sequence"/>
</dbReference>
<reference evidence="7 8" key="1">
    <citation type="submission" date="2020-08" db="EMBL/GenBank/DDBJ databases">
        <title>Sequencing the genomes of 1000 actinobacteria strains.</title>
        <authorList>
            <person name="Klenk H.-P."/>
        </authorList>
    </citation>
    <scope>NUCLEOTIDE SEQUENCE [LARGE SCALE GENOMIC DNA]</scope>
    <source>
        <strain evidence="7 8">DSM 102122</strain>
    </source>
</reference>
<accession>A0A7W9GXW6</accession>
<evidence type="ECO:0000256" key="3">
    <source>
        <dbReference type="ARBA" id="ARBA00022842"/>
    </source>
</evidence>
<feature type="binding site" evidence="4">
    <location>
        <position position="69"/>
    </location>
    <ligand>
        <name>substrate</name>
    </ligand>
</feature>
<keyword evidence="7" id="KW-0456">Lyase</keyword>
<evidence type="ECO:0000256" key="4">
    <source>
        <dbReference type="PIRSR" id="PIRSR015582-1"/>
    </source>
</evidence>
<evidence type="ECO:0000256" key="2">
    <source>
        <dbReference type="ARBA" id="ARBA00022723"/>
    </source>
</evidence>
<evidence type="ECO:0000313" key="7">
    <source>
        <dbReference type="EMBL" id="MBB5791676.1"/>
    </source>
</evidence>
<comment type="cofactor">
    <cofactor evidence="1">
        <name>Mg(2+)</name>
        <dbReference type="ChEBI" id="CHEBI:18420"/>
    </cofactor>
</comment>
<dbReference type="PANTHER" id="PTHR32308:SF10">
    <property type="entry name" value="CITRATE LYASE SUBUNIT BETA"/>
    <property type="match status" value="1"/>
</dbReference>
<dbReference type="EMBL" id="JACHMM010000001">
    <property type="protein sequence ID" value="MBB5791676.1"/>
    <property type="molecule type" value="Genomic_DNA"/>
</dbReference>
<feature type="binding site" evidence="5">
    <location>
        <position position="121"/>
    </location>
    <ligand>
        <name>Mg(2+)</name>
        <dbReference type="ChEBI" id="CHEBI:18420"/>
    </ligand>
</feature>
<evidence type="ECO:0000313" key="8">
    <source>
        <dbReference type="Proteomes" id="UP000542813"/>
    </source>
</evidence>
<dbReference type="Gene3D" id="3.20.20.60">
    <property type="entry name" value="Phosphoenolpyruvate-binding domains"/>
    <property type="match status" value="1"/>
</dbReference>
<dbReference type="GO" id="GO:0006107">
    <property type="term" value="P:oxaloacetate metabolic process"/>
    <property type="evidence" value="ECO:0007669"/>
    <property type="project" value="TreeGrafter"/>
</dbReference>
<evidence type="ECO:0000259" key="6">
    <source>
        <dbReference type="Pfam" id="PF03328"/>
    </source>
</evidence>
<dbReference type="PANTHER" id="PTHR32308">
    <property type="entry name" value="LYASE BETA SUBUNIT, PUTATIVE (AFU_ORTHOLOGUE AFUA_4G13030)-RELATED"/>
    <property type="match status" value="1"/>
</dbReference>
<name>A0A7W9GXW6_9ACTN</name>
<keyword evidence="3 5" id="KW-0460">Magnesium</keyword>
<feature type="binding site" evidence="4">
    <location>
        <position position="121"/>
    </location>
    <ligand>
        <name>substrate</name>
    </ligand>
</feature>
<evidence type="ECO:0000256" key="5">
    <source>
        <dbReference type="PIRSR" id="PIRSR015582-2"/>
    </source>
</evidence>
<dbReference type="AlphaFoldDB" id="A0A7W9GXW6"/>
<dbReference type="PIRSF" id="PIRSF015582">
    <property type="entry name" value="Cit_lyase_B"/>
    <property type="match status" value="1"/>
</dbReference>
<dbReference type="Pfam" id="PF03328">
    <property type="entry name" value="HpcH_HpaI"/>
    <property type="match status" value="1"/>
</dbReference>
<gene>
    <name evidence="7" type="ORF">HD601_006251</name>
</gene>
<dbReference type="InterPro" id="IPR011206">
    <property type="entry name" value="Citrate_lyase_beta/mcl1/mcl2"/>
</dbReference>
<dbReference type="SUPFAM" id="SSF51621">
    <property type="entry name" value="Phosphoenolpyruvate/pyruvate domain"/>
    <property type="match status" value="1"/>
</dbReference>
<organism evidence="7 8">
    <name type="scientific">Jiangella mangrovi</name>
    <dbReference type="NCBI Taxonomy" id="1524084"/>
    <lineage>
        <taxon>Bacteria</taxon>
        <taxon>Bacillati</taxon>
        <taxon>Actinomycetota</taxon>
        <taxon>Actinomycetes</taxon>
        <taxon>Jiangellales</taxon>
        <taxon>Jiangellaceae</taxon>
        <taxon>Jiangella</taxon>
    </lineage>
</organism>
<keyword evidence="8" id="KW-1185">Reference proteome</keyword>
<dbReference type="InterPro" id="IPR040442">
    <property type="entry name" value="Pyrv_kinase-like_dom_sf"/>
</dbReference>
<comment type="caution">
    <text evidence="7">The sequence shown here is derived from an EMBL/GenBank/DDBJ whole genome shotgun (WGS) entry which is preliminary data.</text>
</comment>
<evidence type="ECO:0000256" key="1">
    <source>
        <dbReference type="ARBA" id="ARBA00001946"/>
    </source>
</evidence>
<keyword evidence="2 5" id="KW-0479">Metal-binding</keyword>
<feature type="domain" description="HpcH/HpaI aldolase/citrate lyase" evidence="6">
    <location>
        <begin position="12"/>
        <end position="215"/>
    </location>
</feature>
<sequence length="280" mass="28830">MTADWSHLARARSLLFVPGDRPDRFAKAAGSGADGIVLDIEDAVAPPSKATARENIGRWLANGGAGVVRINDPSTQWYDDDVAMLAARPCAVMLAKVTAPGQVWELLGRLAPGSCVLPLIETAAAALEARAICSVTGAVRAVFGNADLGRELGVDHADLAAMAAARSLVVLASAAAQLPPPIDGVTTALTDEKKVTIDSEHAAGLGFGGKLCLHPRQVPVVNAAFSPSAEDVRWAQDVLAAAGDGSVAALDGYVVGKPIVDRARRVLAQEARAAASHIDN</sequence>
<dbReference type="EC" id="4.1.3.34" evidence="7"/>
<dbReference type="GO" id="GO:0008816">
    <property type="term" value="F:citryl-CoA lyase activity"/>
    <property type="evidence" value="ECO:0007669"/>
    <property type="project" value="UniProtKB-EC"/>
</dbReference>